<evidence type="ECO:0000256" key="3">
    <source>
        <dbReference type="ARBA" id="ARBA00022801"/>
    </source>
</evidence>
<dbReference type="Gene3D" id="4.10.60.10">
    <property type="entry name" value="Zinc finger, CCHC-type"/>
    <property type="match status" value="1"/>
</dbReference>
<dbReference type="Gene3D" id="3.30.70.330">
    <property type="match status" value="1"/>
</dbReference>
<dbReference type="PANTHER" id="PTHR22835">
    <property type="entry name" value="ZINC FINGER FYVE DOMAIN CONTAINING PROTEIN"/>
    <property type="match status" value="1"/>
</dbReference>
<proteinExistence type="inferred from homology"/>
<keyword evidence="5" id="KW-0479">Metal-binding</keyword>
<reference evidence="8 9" key="1">
    <citation type="submission" date="2020-09" db="EMBL/GenBank/DDBJ databases">
        <authorList>
            <person name="Ashkenazy H."/>
        </authorList>
    </citation>
    <scope>NUCLEOTIDE SEQUENCE [LARGE SCALE GENOMIC DNA]</scope>
    <source>
        <strain evidence="9">cv. Cdm-0</strain>
    </source>
</reference>
<dbReference type="GO" id="GO:0008270">
    <property type="term" value="F:zinc ion binding"/>
    <property type="evidence" value="ECO:0007669"/>
    <property type="project" value="UniProtKB-KW"/>
</dbReference>
<dbReference type="InterPro" id="IPR036875">
    <property type="entry name" value="Znf_CCHC_sf"/>
</dbReference>
<dbReference type="SUPFAM" id="SSF54928">
    <property type="entry name" value="RNA-binding domain, RBD"/>
    <property type="match status" value="1"/>
</dbReference>
<dbReference type="InterPro" id="IPR012677">
    <property type="entry name" value="Nucleotide-bd_a/b_plait_sf"/>
</dbReference>
<gene>
    <name evidence="8" type="ORF">AT9943_LOCUS12107</name>
</gene>
<evidence type="ECO:0000313" key="8">
    <source>
        <dbReference type="EMBL" id="CAD5324200.1"/>
    </source>
</evidence>
<dbReference type="CDD" id="cd01837">
    <property type="entry name" value="SGNH_plant_lipase_like"/>
    <property type="match status" value="1"/>
</dbReference>
<sequence length="483" mass="53174">MDEAIAAMNGMDLDGRTITVDKAQPHQGGAGRDNDGDRGRDRGYDRDRSRPSGGRGGGDCFKCGKPGHFARECPSESSRDVAMDLIAVVNALEDAAGMVAAVELQEVRGTVVLHMTAPELVVSTRILLQRLKKLKVSAFSSCQVKVTLDDVLLYAYRNECVGYPPTPNMQKPQDGLILGFSPEELGLPYLNAFLDSIGSNFSHGANFATAGSTVRPPNATIAQSGVSPISLDVQLVQFSDFITRSQLIRNRGGVFKKLLPKKEYFSQALYTFDIGQNDLTAGLKLNMTSDQIKAYIPDVLDQLSNVIRKVYSKGGRRFWIHNTAPLGCLPYVLDRFPVPASQIDNHGCAIPRNEIARYYNSELKRRVIELRKELSEAAFTYVDIYSIKLTLITQAKKLGFRYPLVACCGHGGKYNFNKLIKCGAKVMIKGKEIVLAKSCNDVSFRVSWDGIHFTETANSWIFQQINDGAFSDPPLPVKSACTR</sequence>
<dbReference type="PROSITE" id="PS50158">
    <property type="entry name" value="ZF_CCHC"/>
    <property type="match status" value="1"/>
</dbReference>
<dbReference type="InterPro" id="IPR036514">
    <property type="entry name" value="SGNH_hydro_sf"/>
</dbReference>
<feature type="region of interest" description="Disordered" evidence="6">
    <location>
        <begin position="20"/>
        <end position="58"/>
    </location>
</feature>
<dbReference type="GO" id="GO:0003676">
    <property type="term" value="F:nucleic acid binding"/>
    <property type="evidence" value="ECO:0007669"/>
    <property type="project" value="InterPro"/>
</dbReference>
<evidence type="ECO:0000313" key="9">
    <source>
        <dbReference type="Proteomes" id="UP000516314"/>
    </source>
</evidence>
<dbReference type="SUPFAM" id="SSF57756">
    <property type="entry name" value="Retrovirus zinc finger-like domains"/>
    <property type="match status" value="1"/>
</dbReference>
<feature type="compositionally biased region" description="Basic and acidic residues" evidence="6">
    <location>
        <begin position="32"/>
        <end position="50"/>
    </location>
</feature>
<feature type="domain" description="CCHC-type" evidence="7">
    <location>
        <begin position="60"/>
        <end position="75"/>
    </location>
</feature>
<dbReference type="InterPro" id="IPR035979">
    <property type="entry name" value="RBD_domain_sf"/>
</dbReference>
<dbReference type="Pfam" id="PF00098">
    <property type="entry name" value="zf-CCHC"/>
    <property type="match status" value="1"/>
</dbReference>
<keyword evidence="5" id="KW-0863">Zinc-finger</keyword>
<dbReference type="InterPro" id="IPR001087">
    <property type="entry name" value="GDSL"/>
</dbReference>
<dbReference type="EMBL" id="LR881468">
    <property type="protein sequence ID" value="CAD5324200.1"/>
    <property type="molecule type" value="Genomic_DNA"/>
</dbReference>
<dbReference type="Proteomes" id="UP000516314">
    <property type="component" value="Chromosome 3"/>
</dbReference>
<evidence type="ECO:0000256" key="5">
    <source>
        <dbReference type="PROSITE-ProRule" id="PRU00047"/>
    </source>
</evidence>
<evidence type="ECO:0000256" key="1">
    <source>
        <dbReference type="ARBA" id="ARBA00008668"/>
    </source>
</evidence>
<keyword evidence="2" id="KW-0732">Signal</keyword>
<dbReference type="Pfam" id="PF00657">
    <property type="entry name" value="Lipase_GDSL"/>
    <property type="match status" value="1"/>
</dbReference>
<comment type="similarity">
    <text evidence="1">Belongs to the 'GDSL' lipolytic enzyme family.</text>
</comment>
<dbReference type="GO" id="GO:0016788">
    <property type="term" value="F:hydrolase activity, acting on ester bonds"/>
    <property type="evidence" value="ECO:0007669"/>
    <property type="project" value="InterPro"/>
</dbReference>
<keyword evidence="4" id="KW-0325">Glycoprotein</keyword>
<dbReference type="Gene3D" id="3.40.50.1110">
    <property type="entry name" value="SGNH hydrolase"/>
    <property type="match status" value="1"/>
</dbReference>
<evidence type="ECO:0000259" key="7">
    <source>
        <dbReference type="PROSITE" id="PS50158"/>
    </source>
</evidence>
<accession>A0A7G2ENM2</accession>
<evidence type="ECO:0000256" key="2">
    <source>
        <dbReference type="ARBA" id="ARBA00022729"/>
    </source>
</evidence>
<dbReference type="InterPro" id="IPR001878">
    <property type="entry name" value="Znf_CCHC"/>
</dbReference>
<evidence type="ECO:0000256" key="4">
    <source>
        <dbReference type="ARBA" id="ARBA00023180"/>
    </source>
</evidence>
<organism evidence="8 9">
    <name type="scientific">Arabidopsis thaliana</name>
    <name type="common">Mouse-ear cress</name>
    <dbReference type="NCBI Taxonomy" id="3702"/>
    <lineage>
        <taxon>Eukaryota</taxon>
        <taxon>Viridiplantae</taxon>
        <taxon>Streptophyta</taxon>
        <taxon>Embryophyta</taxon>
        <taxon>Tracheophyta</taxon>
        <taxon>Spermatophyta</taxon>
        <taxon>Magnoliopsida</taxon>
        <taxon>eudicotyledons</taxon>
        <taxon>Gunneridae</taxon>
        <taxon>Pentapetalae</taxon>
        <taxon>rosids</taxon>
        <taxon>malvids</taxon>
        <taxon>Brassicales</taxon>
        <taxon>Brassicaceae</taxon>
        <taxon>Camelineae</taxon>
        <taxon>Arabidopsis</taxon>
    </lineage>
</organism>
<dbReference type="InterPro" id="IPR035669">
    <property type="entry name" value="SGNH_plant_lipase-like"/>
</dbReference>
<evidence type="ECO:0000256" key="6">
    <source>
        <dbReference type="SAM" id="MobiDB-lite"/>
    </source>
</evidence>
<protein>
    <submittedName>
        <fullName evidence="8">(thale cress) hypothetical protein</fullName>
    </submittedName>
</protein>
<dbReference type="SMART" id="SM00343">
    <property type="entry name" value="ZnF_C2HC"/>
    <property type="match status" value="1"/>
</dbReference>
<name>A0A7G2ENM2_ARATH</name>
<dbReference type="AlphaFoldDB" id="A0A7G2ENM2"/>
<dbReference type="PANTHER" id="PTHR22835:SF117">
    <property type="entry name" value="GDSL-LIKE LIPASE_ACYLHYDROLASE"/>
    <property type="match status" value="1"/>
</dbReference>
<keyword evidence="5" id="KW-0862">Zinc</keyword>
<keyword evidence="3" id="KW-0378">Hydrolase</keyword>